<organism evidence="1 2">
    <name type="scientific">Merdimmobilis hominis</name>
    <dbReference type="NCBI Taxonomy" id="2897707"/>
    <lineage>
        <taxon>Bacteria</taxon>
        <taxon>Bacillati</taxon>
        <taxon>Bacillota</taxon>
        <taxon>Clostridia</taxon>
        <taxon>Eubacteriales</taxon>
        <taxon>Oscillospiraceae</taxon>
        <taxon>Merdimmobilis</taxon>
    </lineage>
</organism>
<name>A0A939BDR5_9FIRM</name>
<reference evidence="1" key="2">
    <citation type="journal article" date="2021" name="Sci. Rep.">
        <title>The distribution of antibiotic resistance genes in chicken gut microbiota commensals.</title>
        <authorList>
            <person name="Juricova H."/>
            <person name="Matiasovicova J."/>
            <person name="Kubasova T."/>
            <person name="Cejkova D."/>
            <person name="Rychlik I."/>
        </authorList>
    </citation>
    <scope>NUCLEOTIDE SEQUENCE</scope>
    <source>
        <strain evidence="1">An559</strain>
    </source>
</reference>
<reference evidence="1" key="1">
    <citation type="submission" date="2020-08" db="EMBL/GenBank/DDBJ databases">
        <authorList>
            <person name="Cejkova D."/>
            <person name="Kubasova T."/>
            <person name="Jahodarova E."/>
            <person name="Rychlik I."/>
        </authorList>
    </citation>
    <scope>NUCLEOTIDE SEQUENCE</scope>
    <source>
        <strain evidence="1">An559</strain>
    </source>
</reference>
<dbReference type="AlphaFoldDB" id="A0A939BDR5"/>
<accession>A0A939BDR5</accession>
<dbReference type="Proteomes" id="UP000774750">
    <property type="component" value="Unassembled WGS sequence"/>
</dbReference>
<protein>
    <submittedName>
        <fullName evidence="1">DUF3006 domain-containing protein</fullName>
    </submittedName>
</protein>
<sequence length="70" mass="7916">MIVGIDRIEEMTAVCETESGGQITFPVSAFVPYAKEGNWYTKTGNEFVYDEMITQKKRDENAALLHSLLK</sequence>
<dbReference type="RefSeq" id="WP_204443777.1">
    <property type="nucleotide sequence ID" value="NZ_JACJKY010000001.1"/>
</dbReference>
<evidence type="ECO:0000313" key="2">
    <source>
        <dbReference type="Proteomes" id="UP000774750"/>
    </source>
</evidence>
<proteinExistence type="predicted"/>
<dbReference type="InterPro" id="IPR021377">
    <property type="entry name" value="DUF3006"/>
</dbReference>
<comment type="caution">
    <text evidence="1">The sequence shown here is derived from an EMBL/GenBank/DDBJ whole genome shotgun (WGS) entry which is preliminary data.</text>
</comment>
<evidence type="ECO:0000313" key="1">
    <source>
        <dbReference type="EMBL" id="MBM6919723.1"/>
    </source>
</evidence>
<dbReference type="Pfam" id="PF11213">
    <property type="entry name" value="DUF3006"/>
    <property type="match status" value="1"/>
</dbReference>
<gene>
    <name evidence="1" type="ORF">H6A12_00885</name>
</gene>
<keyword evidence="2" id="KW-1185">Reference proteome</keyword>
<dbReference type="EMBL" id="JACJKY010000001">
    <property type="protein sequence ID" value="MBM6919723.1"/>
    <property type="molecule type" value="Genomic_DNA"/>
</dbReference>